<keyword evidence="3" id="KW-0804">Transcription</keyword>
<dbReference type="Gene3D" id="1.10.357.10">
    <property type="entry name" value="Tetracycline Repressor, domain 2"/>
    <property type="match status" value="1"/>
</dbReference>
<feature type="domain" description="HTH tetR-type" evidence="6">
    <location>
        <begin position="12"/>
        <end position="71"/>
    </location>
</feature>
<evidence type="ECO:0000256" key="5">
    <source>
        <dbReference type="SAM" id="MobiDB-lite"/>
    </source>
</evidence>
<dbReference type="InterPro" id="IPR009057">
    <property type="entry name" value="Homeodomain-like_sf"/>
</dbReference>
<dbReference type="SUPFAM" id="SSF48498">
    <property type="entry name" value="Tetracyclin repressor-like, C-terminal domain"/>
    <property type="match status" value="1"/>
</dbReference>
<evidence type="ECO:0000259" key="6">
    <source>
        <dbReference type="PROSITE" id="PS50977"/>
    </source>
</evidence>
<keyword evidence="2 4" id="KW-0238">DNA-binding</keyword>
<reference evidence="8" key="1">
    <citation type="journal article" date="2019" name="Int. J. Syst. Evol. Microbiol.">
        <title>The Global Catalogue of Microorganisms (GCM) 10K type strain sequencing project: providing services to taxonomists for standard genome sequencing and annotation.</title>
        <authorList>
            <consortium name="The Broad Institute Genomics Platform"/>
            <consortium name="The Broad Institute Genome Sequencing Center for Infectious Disease"/>
            <person name="Wu L."/>
            <person name="Ma J."/>
        </authorList>
    </citation>
    <scope>NUCLEOTIDE SEQUENCE [LARGE SCALE GENOMIC DNA]</scope>
    <source>
        <strain evidence="8">JCM 17326</strain>
    </source>
</reference>
<dbReference type="InterPro" id="IPR049445">
    <property type="entry name" value="TetR_SbtR-like_C"/>
</dbReference>
<dbReference type="SUPFAM" id="SSF46689">
    <property type="entry name" value="Homeodomain-like"/>
    <property type="match status" value="1"/>
</dbReference>
<dbReference type="RefSeq" id="WP_345565647.1">
    <property type="nucleotide sequence ID" value="NZ_BAABDQ010000011.1"/>
</dbReference>
<evidence type="ECO:0000256" key="2">
    <source>
        <dbReference type="ARBA" id="ARBA00023125"/>
    </source>
</evidence>
<dbReference type="InterPro" id="IPR036271">
    <property type="entry name" value="Tet_transcr_reg_TetR-rel_C_sf"/>
</dbReference>
<dbReference type="Pfam" id="PF21597">
    <property type="entry name" value="TetR_C_43"/>
    <property type="match status" value="1"/>
</dbReference>
<dbReference type="PRINTS" id="PR00455">
    <property type="entry name" value="HTHTETR"/>
</dbReference>
<comment type="caution">
    <text evidence="7">The sequence shown here is derived from an EMBL/GenBank/DDBJ whole genome shotgun (WGS) entry which is preliminary data.</text>
</comment>
<evidence type="ECO:0000256" key="1">
    <source>
        <dbReference type="ARBA" id="ARBA00023015"/>
    </source>
</evidence>
<proteinExistence type="predicted"/>
<dbReference type="PROSITE" id="PS50977">
    <property type="entry name" value="HTH_TETR_2"/>
    <property type="match status" value="1"/>
</dbReference>
<accession>A0ABP6XHA5</accession>
<organism evidence="7 8">
    <name type="scientific">Nonomuraea rosea</name>
    <dbReference type="NCBI Taxonomy" id="638574"/>
    <lineage>
        <taxon>Bacteria</taxon>
        <taxon>Bacillati</taxon>
        <taxon>Actinomycetota</taxon>
        <taxon>Actinomycetes</taxon>
        <taxon>Streptosporangiales</taxon>
        <taxon>Streptosporangiaceae</taxon>
        <taxon>Nonomuraea</taxon>
    </lineage>
</organism>
<feature type="region of interest" description="Disordered" evidence="5">
    <location>
        <begin position="207"/>
        <end position="230"/>
    </location>
</feature>
<dbReference type="Pfam" id="PF00440">
    <property type="entry name" value="TetR_N"/>
    <property type="match status" value="1"/>
</dbReference>
<keyword evidence="8" id="KW-1185">Reference proteome</keyword>
<dbReference type="InterPro" id="IPR050109">
    <property type="entry name" value="HTH-type_TetR-like_transc_reg"/>
</dbReference>
<dbReference type="EMBL" id="BAABDQ010000011">
    <property type="protein sequence ID" value="GAA3565243.1"/>
    <property type="molecule type" value="Genomic_DNA"/>
</dbReference>
<dbReference type="InterPro" id="IPR001647">
    <property type="entry name" value="HTH_TetR"/>
</dbReference>
<evidence type="ECO:0000256" key="4">
    <source>
        <dbReference type="PROSITE-ProRule" id="PRU00335"/>
    </source>
</evidence>
<name>A0ABP6XHA5_9ACTN</name>
<keyword evidence="1" id="KW-0805">Transcription regulation</keyword>
<evidence type="ECO:0000313" key="8">
    <source>
        <dbReference type="Proteomes" id="UP001500630"/>
    </source>
</evidence>
<dbReference type="Proteomes" id="UP001500630">
    <property type="component" value="Unassembled WGS sequence"/>
</dbReference>
<dbReference type="PANTHER" id="PTHR30055:SF234">
    <property type="entry name" value="HTH-TYPE TRANSCRIPTIONAL REGULATOR BETI"/>
    <property type="match status" value="1"/>
</dbReference>
<evidence type="ECO:0000313" key="7">
    <source>
        <dbReference type="EMBL" id="GAA3565243.1"/>
    </source>
</evidence>
<evidence type="ECO:0000256" key="3">
    <source>
        <dbReference type="ARBA" id="ARBA00023163"/>
    </source>
</evidence>
<feature type="DNA-binding region" description="H-T-H motif" evidence="4">
    <location>
        <begin position="34"/>
        <end position="53"/>
    </location>
</feature>
<gene>
    <name evidence="7" type="ORF">GCM10022419_052380</name>
</gene>
<dbReference type="PANTHER" id="PTHR30055">
    <property type="entry name" value="HTH-TYPE TRANSCRIPTIONAL REGULATOR RUTR"/>
    <property type="match status" value="1"/>
</dbReference>
<protein>
    <submittedName>
        <fullName evidence="7">TetR/AcrR family transcriptional regulator</fullName>
    </submittedName>
</protein>
<sequence length="230" mass="24398">MRTTGPLRADARRNREQIIETARAVFAEQGPGATMDEVARQAQVGAGTLYRHFPDRDALTHAVLADGLDRMVALAEAARSEETWAWDALSGFVHGCAGLRLDPLAAVAGAQPHHVAAAPEIGEMRARLLDVLDRIVAAAHDEGALRPDVGAGDVMGVAGLVIRGLPTLPAGLEEELRERTVRLVLAGMRTHPAPAPPGTAMTAEELIRRFSEEGTTEAERDASGPRDDGS</sequence>